<accession>A0AAN9Q3N4</accession>
<comment type="caution">
    <text evidence="1">The sequence shown here is derived from an EMBL/GenBank/DDBJ whole genome shotgun (WGS) entry which is preliminary data.</text>
</comment>
<evidence type="ECO:0000313" key="1">
    <source>
        <dbReference type="EMBL" id="KAK7323330.1"/>
    </source>
</evidence>
<evidence type="ECO:0000313" key="2">
    <source>
        <dbReference type="Proteomes" id="UP001367508"/>
    </source>
</evidence>
<sequence length="108" mass="12057">MRFGIVQSLGKLDGRPTEHCSRKELFLFPLLAENCAVIRANGTRAPKTQRSVILSVLSLRRPLPALKKGMSSLHGAVLPGYGMRISIASTWARCHPLHVARRVRRDCR</sequence>
<protein>
    <submittedName>
        <fullName evidence="1">Uncharacterized protein</fullName>
    </submittedName>
</protein>
<proteinExistence type="predicted"/>
<name>A0AAN9Q3N4_CANGL</name>
<dbReference type="EMBL" id="JAYMYQ010000006">
    <property type="protein sequence ID" value="KAK7323330.1"/>
    <property type="molecule type" value="Genomic_DNA"/>
</dbReference>
<reference evidence="1 2" key="1">
    <citation type="submission" date="2024-01" db="EMBL/GenBank/DDBJ databases">
        <title>The genomes of 5 underutilized Papilionoideae crops provide insights into root nodulation and disease resistanc.</title>
        <authorList>
            <person name="Jiang F."/>
        </authorList>
    </citation>
    <scope>NUCLEOTIDE SEQUENCE [LARGE SCALE GENOMIC DNA]</scope>
    <source>
        <strain evidence="1">LVBAO_FW01</strain>
        <tissue evidence="1">Leaves</tissue>
    </source>
</reference>
<dbReference type="Proteomes" id="UP001367508">
    <property type="component" value="Unassembled WGS sequence"/>
</dbReference>
<dbReference type="AlphaFoldDB" id="A0AAN9Q3N4"/>
<organism evidence="1 2">
    <name type="scientific">Canavalia gladiata</name>
    <name type="common">Sword bean</name>
    <name type="synonym">Dolichos gladiatus</name>
    <dbReference type="NCBI Taxonomy" id="3824"/>
    <lineage>
        <taxon>Eukaryota</taxon>
        <taxon>Viridiplantae</taxon>
        <taxon>Streptophyta</taxon>
        <taxon>Embryophyta</taxon>
        <taxon>Tracheophyta</taxon>
        <taxon>Spermatophyta</taxon>
        <taxon>Magnoliopsida</taxon>
        <taxon>eudicotyledons</taxon>
        <taxon>Gunneridae</taxon>
        <taxon>Pentapetalae</taxon>
        <taxon>rosids</taxon>
        <taxon>fabids</taxon>
        <taxon>Fabales</taxon>
        <taxon>Fabaceae</taxon>
        <taxon>Papilionoideae</taxon>
        <taxon>50 kb inversion clade</taxon>
        <taxon>NPAAA clade</taxon>
        <taxon>indigoferoid/millettioid clade</taxon>
        <taxon>Phaseoleae</taxon>
        <taxon>Canavalia</taxon>
    </lineage>
</organism>
<keyword evidence="2" id="KW-1185">Reference proteome</keyword>
<gene>
    <name evidence="1" type="ORF">VNO77_26800</name>
</gene>